<sequence>MSRIPESETILIVDDSPTNLQVISEALTSAGFEIAVAIDGESAIEQVEYHPPDLILLDVMMPGINGFETCKRLKSNPVNNEIPIIFMTALNDTENKVKGLSIGAVDYITKPFQQEELLARIKVQLQLRSFGKKLAQQNQHLQQEIKQRCKAETALLELTEELEKRVEERTSELQDALHNLHSAQIQLVQQEKLSSLGQLIAGIGHEINNPINFIYSNIAPAKKYIYEITKVLQLYHKYYPEPVGEIEEQKEAVDLDFAVKDLSKIMDSMHLGTERIKNISISLRNFSRSDTASKIPANLHDGLDSTQLILQHRLKACGRPKIEIIKNYGHLPLVECYPGQINQVFMNILANAIDAIEEGVDNGKKFHSDFAITICTELIEDSHVAIRIADNGLGMTEEVKQQLFQPMFTTKPVGKGTGLGLSICYQIVVEKHGGKLSCVSALGEGCEFVIEIPVNG</sequence>
<reference evidence="8" key="2">
    <citation type="journal article" date="2022" name="Microbiol. Resour. Announc.">
        <title>Metagenome Sequencing to Explore Phylogenomics of Terrestrial Cyanobacteria.</title>
        <authorList>
            <person name="Ward R.D."/>
            <person name="Stajich J.E."/>
            <person name="Johansen J.R."/>
            <person name="Huntemann M."/>
            <person name="Clum A."/>
            <person name="Foster B."/>
            <person name="Foster B."/>
            <person name="Roux S."/>
            <person name="Palaniappan K."/>
            <person name="Varghese N."/>
            <person name="Mukherjee S."/>
            <person name="Reddy T.B.K."/>
            <person name="Daum C."/>
            <person name="Copeland A."/>
            <person name="Chen I.A."/>
            <person name="Ivanova N.N."/>
            <person name="Kyrpides N.C."/>
            <person name="Shapiro N."/>
            <person name="Eloe-Fadrosh E.A."/>
            <person name="Pietrasiak N."/>
        </authorList>
    </citation>
    <scope>NUCLEOTIDE SEQUENCE</scope>
    <source>
        <strain evidence="8">GSE-NOS-MK-12-04C</strain>
    </source>
</reference>
<dbReference type="InterPro" id="IPR004358">
    <property type="entry name" value="Sig_transdc_His_kin-like_C"/>
</dbReference>
<comment type="catalytic activity">
    <reaction evidence="1">
        <text>ATP + protein L-histidine = ADP + protein N-phospho-L-histidine.</text>
        <dbReference type="EC" id="2.7.13.3"/>
    </reaction>
</comment>
<evidence type="ECO:0000313" key="9">
    <source>
        <dbReference type="Proteomes" id="UP000729701"/>
    </source>
</evidence>
<feature type="domain" description="Histidine kinase" evidence="6">
    <location>
        <begin position="202"/>
        <end position="456"/>
    </location>
</feature>
<dbReference type="PROSITE" id="PS50109">
    <property type="entry name" value="HIS_KIN"/>
    <property type="match status" value="1"/>
</dbReference>
<dbReference type="SUPFAM" id="SSF52172">
    <property type="entry name" value="CheY-like"/>
    <property type="match status" value="1"/>
</dbReference>
<evidence type="ECO:0000256" key="4">
    <source>
        <dbReference type="ARBA" id="ARBA00023012"/>
    </source>
</evidence>
<dbReference type="SMART" id="SM00387">
    <property type="entry name" value="HATPase_c"/>
    <property type="match status" value="1"/>
</dbReference>
<keyword evidence="3 8" id="KW-0808">Transferase</keyword>
<feature type="domain" description="Response regulatory" evidence="7">
    <location>
        <begin position="9"/>
        <end position="125"/>
    </location>
</feature>
<dbReference type="InterPro" id="IPR001789">
    <property type="entry name" value="Sig_transdc_resp-reg_receiver"/>
</dbReference>
<dbReference type="PROSITE" id="PS50110">
    <property type="entry name" value="RESPONSE_REGULATORY"/>
    <property type="match status" value="1"/>
</dbReference>
<dbReference type="Proteomes" id="UP000729701">
    <property type="component" value="Unassembled WGS sequence"/>
</dbReference>
<comment type="caution">
    <text evidence="8">The sequence shown here is derived from an EMBL/GenBank/DDBJ whole genome shotgun (WGS) entry which is preliminary data.</text>
</comment>
<dbReference type="CDD" id="cd19920">
    <property type="entry name" value="REC_PA4781-like"/>
    <property type="match status" value="1"/>
</dbReference>
<dbReference type="InterPro" id="IPR036890">
    <property type="entry name" value="HATPase_C_sf"/>
</dbReference>
<dbReference type="GO" id="GO:0004673">
    <property type="term" value="F:protein histidine kinase activity"/>
    <property type="evidence" value="ECO:0007669"/>
    <property type="project" value="UniProtKB-EC"/>
</dbReference>
<dbReference type="EMBL" id="JAHHGZ010000044">
    <property type="protein sequence ID" value="MBW4671373.1"/>
    <property type="molecule type" value="Genomic_DNA"/>
</dbReference>
<evidence type="ECO:0000256" key="1">
    <source>
        <dbReference type="ARBA" id="ARBA00000085"/>
    </source>
</evidence>
<dbReference type="InterPro" id="IPR005467">
    <property type="entry name" value="His_kinase_dom"/>
</dbReference>
<dbReference type="Pfam" id="PF00072">
    <property type="entry name" value="Response_reg"/>
    <property type="match status" value="1"/>
</dbReference>
<dbReference type="GO" id="GO:0000160">
    <property type="term" value="P:phosphorelay signal transduction system"/>
    <property type="evidence" value="ECO:0007669"/>
    <property type="project" value="UniProtKB-KW"/>
</dbReference>
<keyword evidence="4" id="KW-0902">Two-component regulatory system</keyword>
<evidence type="ECO:0000259" key="7">
    <source>
        <dbReference type="PROSITE" id="PS50110"/>
    </source>
</evidence>
<name>A0A951QT18_9CYAN</name>
<evidence type="ECO:0000259" key="6">
    <source>
        <dbReference type="PROSITE" id="PS50109"/>
    </source>
</evidence>
<dbReference type="Gene3D" id="3.30.565.10">
    <property type="entry name" value="Histidine kinase-like ATPase, C-terminal domain"/>
    <property type="match status" value="1"/>
</dbReference>
<dbReference type="PANTHER" id="PTHR43065">
    <property type="entry name" value="SENSOR HISTIDINE KINASE"/>
    <property type="match status" value="1"/>
</dbReference>
<accession>A0A951QT18</accession>
<evidence type="ECO:0000313" key="8">
    <source>
        <dbReference type="EMBL" id="MBW4671373.1"/>
    </source>
</evidence>
<organism evidence="8 9">
    <name type="scientific">Cyanomargarita calcarea GSE-NOS-MK-12-04C</name>
    <dbReference type="NCBI Taxonomy" id="2839659"/>
    <lineage>
        <taxon>Bacteria</taxon>
        <taxon>Bacillati</taxon>
        <taxon>Cyanobacteriota</taxon>
        <taxon>Cyanophyceae</taxon>
        <taxon>Nostocales</taxon>
        <taxon>Cyanomargaritaceae</taxon>
        <taxon>Cyanomargarita</taxon>
    </lineage>
</organism>
<dbReference type="AlphaFoldDB" id="A0A951QT18"/>
<gene>
    <name evidence="8" type="ORF">KME60_29120</name>
</gene>
<dbReference type="PANTHER" id="PTHR43065:SF50">
    <property type="entry name" value="HISTIDINE KINASE"/>
    <property type="match status" value="1"/>
</dbReference>
<dbReference type="InterPro" id="IPR003594">
    <property type="entry name" value="HATPase_dom"/>
</dbReference>
<dbReference type="InterPro" id="IPR011006">
    <property type="entry name" value="CheY-like_superfamily"/>
</dbReference>
<protein>
    <recommendedName>
        <fullName evidence="2">histidine kinase</fullName>
        <ecNumber evidence="2">2.7.13.3</ecNumber>
    </recommendedName>
</protein>
<dbReference type="Gene3D" id="3.40.50.2300">
    <property type="match status" value="1"/>
</dbReference>
<dbReference type="Pfam" id="PF02518">
    <property type="entry name" value="HATPase_c"/>
    <property type="match status" value="1"/>
</dbReference>
<reference evidence="8" key="1">
    <citation type="submission" date="2021-05" db="EMBL/GenBank/DDBJ databases">
        <authorList>
            <person name="Pietrasiak N."/>
            <person name="Ward R."/>
            <person name="Stajich J.E."/>
            <person name="Kurbessoian T."/>
        </authorList>
    </citation>
    <scope>NUCLEOTIDE SEQUENCE</scope>
    <source>
        <strain evidence="8">GSE-NOS-MK-12-04C</strain>
    </source>
</reference>
<dbReference type="SMART" id="SM00448">
    <property type="entry name" value="REC"/>
    <property type="match status" value="1"/>
</dbReference>
<feature type="modified residue" description="4-aspartylphosphate" evidence="5">
    <location>
        <position position="58"/>
    </location>
</feature>
<dbReference type="SUPFAM" id="SSF55874">
    <property type="entry name" value="ATPase domain of HSP90 chaperone/DNA topoisomerase II/histidine kinase"/>
    <property type="match status" value="1"/>
</dbReference>
<dbReference type="Gene3D" id="1.10.287.130">
    <property type="match status" value="1"/>
</dbReference>
<dbReference type="PRINTS" id="PR00344">
    <property type="entry name" value="BCTRLSENSOR"/>
</dbReference>
<keyword evidence="5" id="KW-0597">Phosphoprotein</keyword>
<evidence type="ECO:0000256" key="3">
    <source>
        <dbReference type="ARBA" id="ARBA00022777"/>
    </source>
</evidence>
<evidence type="ECO:0000256" key="5">
    <source>
        <dbReference type="PROSITE-ProRule" id="PRU00169"/>
    </source>
</evidence>
<dbReference type="EC" id="2.7.13.3" evidence="2"/>
<proteinExistence type="predicted"/>
<keyword evidence="3 8" id="KW-0418">Kinase</keyword>
<evidence type="ECO:0000256" key="2">
    <source>
        <dbReference type="ARBA" id="ARBA00012438"/>
    </source>
</evidence>